<dbReference type="OrthoDB" id="1495305at2"/>
<reference evidence="1 2" key="1">
    <citation type="submission" date="2017-07" db="EMBL/GenBank/DDBJ databases">
        <title>Annotated genome sequence of Bacterioplanes sanyensis isolated from Red Sea.</title>
        <authorList>
            <person name="Rehman Z.U."/>
        </authorList>
    </citation>
    <scope>NUCLEOTIDE SEQUENCE [LARGE SCALE GENOMIC DNA]</scope>
    <source>
        <strain evidence="1 2">NV9</strain>
    </source>
</reference>
<dbReference type="Proteomes" id="UP000202440">
    <property type="component" value="Chromosome"/>
</dbReference>
<protein>
    <submittedName>
        <fullName evidence="1">Uncharacterized protein</fullName>
    </submittedName>
</protein>
<organism evidence="1 2">
    <name type="scientific">Bacterioplanes sanyensis</name>
    <dbReference type="NCBI Taxonomy" id="1249553"/>
    <lineage>
        <taxon>Bacteria</taxon>
        <taxon>Pseudomonadati</taxon>
        <taxon>Pseudomonadota</taxon>
        <taxon>Gammaproteobacteria</taxon>
        <taxon>Oceanospirillales</taxon>
        <taxon>Oceanospirillaceae</taxon>
        <taxon>Bacterioplanes</taxon>
    </lineage>
</organism>
<dbReference type="AlphaFoldDB" id="A0A222FIS6"/>
<proteinExistence type="predicted"/>
<dbReference type="RefSeq" id="WP_094059517.1">
    <property type="nucleotide sequence ID" value="NZ_CP022530.1"/>
</dbReference>
<evidence type="ECO:0000313" key="2">
    <source>
        <dbReference type="Proteomes" id="UP000202440"/>
    </source>
</evidence>
<gene>
    <name evidence="1" type="ORF">CHH28_06340</name>
</gene>
<keyword evidence="2" id="KW-1185">Reference proteome</keyword>
<dbReference type="KEGG" id="bsan:CHH28_06340"/>
<dbReference type="EMBL" id="CP022530">
    <property type="protein sequence ID" value="ASP38321.1"/>
    <property type="molecule type" value="Genomic_DNA"/>
</dbReference>
<evidence type="ECO:0000313" key="1">
    <source>
        <dbReference type="EMBL" id="ASP38321.1"/>
    </source>
</evidence>
<accession>A0A222FIS6</accession>
<name>A0A222FIS6_9GAMM</name>
<sequence length="125" mass="14649">MTERFPDLEIYLLKPDSSAIEQWLKTCFPQLQTLQQGERCHWRADTDQGQMDIFLNPQAEKNFASLWFKQNRTPWANDLDCARQAHAALQIEVRCSAAGWQEGEQEDDSGWIKLIRGEEKPLVWR</sequence>